<comment type="caution">
    <text evidence="1">The sequence shown here is derived from an EMBL/GenBank/DDBJ whole genome shotgun (WGS) entry which is preliminary data.</text>
</comment>
<evidence type="ECO:0000313" key="1">
    <source>
        <dbReference type="EMBL" id="KAG5618837.1"/>
    </source>
</evidence>
<evidence type="ECO:0000313" key="2">
    <source>
        <dbReference type="Proteomes" id="UP000824120"/>
    </source>
</evidence>
<reference evidence="1 2" key="1">
    <citation type="submission" date="2020-09" db="EMBL/GenBank/DDBJ databases">
        <title>De no assembly of potato wild relative species, Solanum commersonii.</title>
        <authorList>
            <person name="Cho K."/>
        </authorList>
    </citation>
    <scope>NUCLEOTIDE SEQUENCE [LARGE SCALE GENOMIC DNA]</scope>
    <source>
        <strain evidence="1">LZ3.2</strain>
        <tissue evidence="1">Leaf</tissue>
    </source>
</reference>
<keyword evidence="2" id="KW-1185">Reference proteome</keyword>
<protein>
    <submittedName>
        <fullName evidence="1">Uncharacterized protein</fullName>
    </submittedName>
</protein>
<dbReference type="AlphaFoldDB" id="A0A9J6A2N8"/>
<sequence>MRNQGRLSCRILDELGAKNQHYDMTYKFWTCSDELRGLDVHPPWSVQLSVEANDNYKEEDKN</sequence>
<dbReference type="Proteomes" id="UP000824120">
    <property type="component" value="Chromosome 3"/>
</dbReference>
<name>A0A9J6A2N8_SOLCO</name>
<proteinExistence type="predicted"/>
<dbReference type="EMBL" id="JACXVP010000003">
    <property type="protein sequence ID" value="KAG5618837.1"/>
    <property type="molecule type" value="Genomic_DNA"/>
</dbReference>
<gene>
    <name evidence="1" type="ORF">H5410_018661</name>
</gene>
<accession>A0A9J6A2N8</accession>
<organism evidence="1 2">
    <name type="scientific">Solanum commersonii</name>
    <name type="common">Commerson's wild potato</name>
    <name type="synonym">Commerson's nightshade</name>
    <dbReference type="NCBI Taxonomy" id="4109"/>
    <lineage>
        <taxon>Eukaryota</taxon>
        <taxon>Viridiplantae</taxon>
        <taxon>Streptophyta</taxon>
        <taxon>Embryophyta</taxon>
        <taxon>Tracheophyta</taxon>
        <taxon>Spermatophyta</taxon>
        <taxon>Magnoliopsida</taxon>
        <taxon>eudicotyledons</taxon>
        <taxon>Gunneridae</taxon>
        <taxon>Pentapetalae</taxon>
        <taxon>asterids</taxon>
        <taxon>lamiids</taxon>
        <taxon>Solanales</taxon>
        <taxon>Solanaceae</taxon>
        <taxon>Solanoideae</taxon>
        <taxon>Solaneae</taxon>
        <taxon>Solanum</taxon>
    </lineage>
</organism>